<reference evidence="2 3" key="1">
    <citation type="journal article" date="2014" name="Antonie Van Leeuwenhoek">
        <title>Roseivivax atlanticus sp. nov., isolated from surface seawater of the Atlantic Ocean.</title>
        <authorList>
            <person name="Li G."/>
            <person name="Lai Q."/>
            <person name="Liu X."/>
            <person name="Sun F."/>
            <person name="Shao Z."/>
        </authorList>
    </citation>
    <scope>NUCLEOTIDE SEQUENCE [LARGE SCALE GENOMIC DNA]</scope>
    <source>
        <strain evidence="2 3">22II-s10s</strain>
    </source>
</reference>
<dbReference type="AlphaFoldDB" id="W4HNM2"/>
<dbReference type="STRING" id="1379903.ATO8_06811"/>
<evidence type="ECO:0000256" key="1">
    <source>
        <dbReference type="SAM" id="SignalP"/>
    </source>
</evidence>
<dbReference type="Gene3D" id="3.40.50.410">
    <property type="entry name" value="von Willebrand factor, type A domain"/>
    <property type="match status" value="1"/>
</dbReference>
<dbReference type="EMBL" id="AQQW01000003">
    <property type="protein sequence ID" value="ETW13721.1"/>
    <property type="molecule type" value="Genomic_DNA"/>
</dbReference>
<dbReference type="SUPFAM" id="SSF53300">
    <property type="entry name" value="vWA-like"/>
    <property type="match status" value="1"/>
</dbReference>
<dbReference type="InterPro" id="IPR010607">
    <property type="entry name" value="DUF1194"/>
</dbReference>
<keyword evidence="3" id="KW-1185">Reference proteome</keyword>
<proteinExistence type="predicted"/>
<protein>
    <recommendedName>
        <fullName evidence="4">von Willebrand factor A</fullName>
    </recommendedName>
</protein>
<gene>
    <name evidence="2" type="ORF">ATO8_06811</name>
</gene>
<dbReference type="Pfam" id="PF06707">
    <property type="entry name" value="DUF1194"/>
    <property type="match status" value="1"/>
</dbReference>
<feature type="signal peptide" evidence="1">
    <location>
        <begin position="1"/>
        <end position="26"/>
    </location>
</feature>
<evidence type="ECO:0008006" key="4">
    <source>
        <dbReference type="Google" id="ProtNLM"/>
    </source>
</evidence>
<evidence type="ECO:0000313" key="3">
    <source>
        <dbReference type="Proteomes" id="UP000019063"/>
    </source>
</evidence>
<feature type="chain" id="PRO_5004843232" description="von Willebrand factor A" evidence="1">
    <location>
        <begin position="27"/>
        <end position="239"/>
    </location>
</feature>
<dbReference type="Proteomes" id="UP000019063">
    <property type="component" value="Unassembled WGS sequence"/>
</dbReference>
<name>W4HNM2_9RHOB</name>
<dbReference type="eggNOG" id="COG2304">
    <property type="taxonomic scope" value="Bacteria"/>
</dbReference>
<accession>W4HNM2</accession>
<dbReference type="InterPro" id="IPR036465">
    <property type="entry name" value="vWFA_dom_sf"/>
</dbReference>
<comment type="caution">
    <text evidence="2">The sequence shown here is derived from an EMBL/GenBank/DDBJ whole genome shotgun (WGS) entry which is preliminary data.</text>
</comment>
<evidence type="ECO:0000313" key="2">
    <source>
        <dbReference type="EMBL" id="ETW13721.1"/>
    </source>
</evidence>
<sequence>MVSAARLGALAAGLWAGLAAGSPAAAQECQLALLLALDVSSSVDAGEYVLQRDGIAAALDHPDVRFALLSGPGTVALSVYEWSGRRQSRVTLDWTPIADAGTLDRVIAEIAGMGRSQDRFPTAMGFALGFGATHMRQAPDCARHVIDVSGDGLTNDGFGPQLAYQHFPFEGVTVNGLAVLGADPDVEAYFRDVVRHGPESFVEVADGYAGFQRAMTRKLYREIGGLVVGSRARPHPEAG</sequence>
<organism evidence="2 3">
    <name type="scientific">Roseivivax marinus</name>
    <dbReference type="NCBI Taxonomy" id="1379903"/>
    <lineage>
        <taxon>Bacteria</taxon>
        <taxon>Pseudomonadati</taxon>
        <taxon>Pseudomonadota</taxon>
        <taxon>Alphaproteobacteria</taxon>
        <taxon>Rhodobacterales</taxon>
        <taxon>Roseobacteraceae</taxon>
        <taxon>Roseivivax</taxon>
    </lineage>
</organism>
<keyword evidence="1" id="KW-0732">Signal</keyword>